<dbReference type="InterPro" id="IPR012338">
    <property type="entry name" value="Beta-lactam/transpept-like"/>
</dbReference>
<proteinExistence type="predicted"/>
<dbReference type="EMBL" id="FNSL01000001">
    <property type="protein sequence ID" value="SEB40408.1"/>
    <property type="molecule type" value="Genomic_DNA"/>
</dbReference>
<dbReference type="Pfam" id="PF00144">
    <property type="entry name" value="Beta-lactamase"/>
    <property type="match status" value="1"/>
</dbReference>
<keyword evidence="1" id="KW-0812">Transmembrane</keyword>
<dbReference type="Proteomes" id="UP000199064">
    <property type="component" value="Unassembled WGS sequence"/>
</dbReference>
<evidence type="ECO:0000313" key="3">
    <source>
        <dbReference type="EMBL" id="SEB40408.1"/>
    </source>
</evidence>
<keyword evidence="1" id="KW-0472">Membrane</keyword>
<reference evidence="4" key="1">
    <citation type="submission" date="2016-10" db="EMBL/GenBank/DDBJ databases">
        <authorList>
            <person name="Varghese N."/>
            <person name="Submissions S."/>
        </authorList>
    </citation>
    <scope>NUCLEOTIDE SEQUENCE [LARGE SCALE GENOMIC DNA]</scope>
    <source>
        <strain evidence="4">ES.061</strain>
    </source>
</reference>
<feature type="domain" description="Beta-lactamase-related" evidence="2">
    <location>
        <begin position="166"/>
        <end position="439"/>
    </location>
</feature>
<feature type="transmembrane region" description="Helical" evidence="1">
    <location>
        <begin position="7"/>
        <end position="28"/>
    </location>
</feature>
<keyword evidence="1" id="KW-1133">Transmembrane helix</keyword>
<dbReference type="AlphaFoldDB" id="A0A1H4J453"/>
<organism evidence="3 4">
    <name type="scientific">Nitratireductor aquibiodomus</name>
    <dbReference type="NCBI Taxonomy" id="204799"/>
    <lineage>
        <taxon>Bacteria</taxon>
        <taxon>Pseudomonadati</taxon>
        <taxon>Pseudomonadota</taxon>
        <taxon>Alphaproteobacteria</taxon>
        <taxon>Hyphomicrobiales</taxon>
        <taxon>Phyllobacteriaceae</taxon>
        <taxon>Nitratireductor</taxon>
    </lineage>
</organism>
<dbReference type="InterPro" id="IPR001466">
    <property type="entry name" value="Beta-lactam-related"/>
</dbReference>
<keyword evidence="4" id="KW-1185">Reference proteome</keyword>
<dbReference type="RefSeq" id="WP_090329887.1">
    <property type="nucleotide sequence ID" value="NZ_FNSL01000001.1"/>
</dbReference>
<dbReference type="SUPFAM" id="SSF56601">
    <property type="entry name" value="beta-lactamase/transpeptidase-like"/>
    <property type="match status" value="1"/>
</dbReference>
<dbReference type="InterPro" id="IPR050789">
    <property type="entry name" value="Diverse_Enzym_Activities"/>
</dbReference>
<dbReference type="PANTHER" id="PTHR43283:SF7">
    <property type="entry name" value="BETA-LACTAMASE-RELATED DOMAIN-CONTAINING PROTEIN"/>
    <property type="match status" value="1"/>
</dbReference>
<evidence type="ECO:0000256" key="1">
    <source>
        <dbReference type="SAM" id="Phobius"/>
    </source>
</evidence>
<protein>
    <submittedName>
        <fullName evidence="3">CubicO group peptidase, beta-lactamase class C family</fullName>
    </submittedName>
</protein>
<accession>A0A1H4J453</accession>
<evidence type="ECO:0000313" key="4">
    <source>
        <dbReference type="Proteomes" id="UP000199064"/>
    </source>
</evidence>
<name>A0A1H4J453_9HYPH</name>
<gene>
    <name evidence="3" type="ORF">SAMN05216452_0918</name>
</gene>
<dbReference type="Gene3D" id="3.40.710.10">
    <property type="entry name" value="DD-peptidase/beta-lactamase superfamily"/>
    <property type="match status" value="1"/>
</dbReference>
<dbReference type="PANTHER" id="PTHR43283">
    <property type="entry name" value="BETA-LACTAMASE-RELATED"/>
    <property type="match status" value="1"/>
</dbReference>
<sequence>MRTALRLFKWLLRLLTVAIAGAALWLYVSPPALIRVGSNYAAKIICSNVFIAGRDPQTVLERDVQAPGHPLLKLMRVRVEPSDATVHTGLFGVFGDGLAVYRGATGCAAVPDGDVKAALGVRFDRPEPASQGTDLWPDGPRIDVEGHELVAELLDDPVLTGPGMRAVVVVQDGRIIGERFGEDVAHYTQPLIGWSMTKTVTAALIGTRVKAGRLSVEDSNLFPEWADDERSKITVADLLAMESGLYFNEDYGDVSDVTRMLYLASDMPAFAADQKLEGPVGEVFNYSSGTSVLLSRVWQDTFSAPQDALAWPYEALFGPLGMDSAVFETDPRGTYAGSSNLYASARDWAKFGQLLLQDGVWKGERILPEGWVRWMRTPTEASGGEYGRQTWLHGPRANTPRGVPEDEGFNLPPDAFWMLGHDGQTITVIPSLRMVVVRMGLTPSRLGYKPQALIEALAKIPGQME</sequence>
<evidence type="ECO:0000259" key="2">
    <source>
        <dbReference type="Pfam" id="PF00144"/>
    </source>
</evidence>